<dbReference type="Proteomes" id="UP000694391">
    <property type="component" value="Unplaced"/>
</dbReference>
<accession>A0A8C0L0A5</accession>
<reference evidence="1" key="1">
    <citation type="submission" date="2025-08" db="UniProtKB">
        <authorList>
            <consortium name="Ensembl"/>
        </authorList>
    </citation>
    <scope>IDENTIFICATION</scope>
</reference>
<sequence length="121" mass="14110">SPYCTTLRKLNKNHKNLLWGSGTMLRPNQLKSHGSPFHCCSSNHRKGNGTRGGWELRSMGSQYEKIKDSTFDDYKNFLMQGLNSIPQDQELNPDLLKNRIQNPEILKKLRLRNFTKLIFFK</sequence>
<evidence type="ECO:0000313" key="2">
    <source>
        <dbReference type="Proteomes" id="UP000694391"/>
    </source>
</evidence>
<dbReference type="AlphaFoldDB" id="A0A8C0L0A5"/>
<organism evidence="1 2">
    <name type="scientific">Canis lupus dingo</name>
    <name type="common">dingo</name>
    <dbReference type="NCBI Taxonomy" id="286419"/>
    <lineage>
        <taxon>Eukaryota</taxon>
        <taxon>Metazoa</taxon>
        <taxon>Chordata</taxon>
        <taxon>Craniata</taxon>
        <taxon>Vertebrata</taxon>
        <taxon>Euteleostomi</taxon>
        <taxon>Mammalia</taxon>
        <taxon>Eutheria</taxon>
        <taxon>Laurasiatheria</taxon>
        <taxon>Carnivora</taxon>
        <taxon>Caniformia</taxon>
        <taxon>Canidae</taxon>
        <taxon>Canis</taxon>
    </lineage>
</organism>
<proteinExistence type="predicted"/>
<dbReference type="Ensembl" id="ENSCAFT00020026079.1">
    <property type="protein sequence ID" value="ENSCAFP00020022535.1"/>
    <property type="gene ID" value="ENSCAFG00020017786.1"/>
</dbReference>
<keyword evidence="2" id="KW-1185">Reference proteome</keyword>
<name>A0A8C0L0A5_CANLU</name>
<protein>
    <submittedName>
        <fullName evidence="1">Uncharacterized protein</fullName>
    </submittedName>
</protein>
<evidence type="ECO:0000313" key="1">
    <source>
        <dbReference type="Ensembl" id="ENSCAFP00020022535.1"/>
    </source>
</evidence>
<reference evidence="1" key="2">
    <citation type="submission" date="2025-09" db="UniProtKB">
        <authorList>
            <consortium name="Ensembl"/>
        </authorList>
    </citation>
    <scope>IDENTIFICATION</scope>
</reference>